<dbReference type="EMBL" id="JABZGF010000001">
    <property type="protein sequence ID" value="MBF0965597.1"/>
    <property type="molecule type" value="Genomic_DNA"/>
</dbReference>
<dbReference type="AlphaFoldDB" id="A0A929RMF3"/>
<sequence>MDKGELVIIQELSALAHMRWRKSCEQQYPDEPPRPDLGWHKMVTLIDTLVALKESEGAM</sequence>
<evidence type="ECO:0000313" key="2">
    <source>
        <dbReference type="Proteomes" id="UP000759246"/>
    </source>
</evidence>
<gene>
    <name evidence="1" type="ORF">HXK09_00185</name>
</gene>
<accession>A0A929RMF3</accession>
<evidence type="ECO:0000313" key="1">
    <source>
        <dbReference type="EMBL" id="MBF0965597.1"/>
    </source>
</evidence>
<reference evidence="1" key="1">
    <citation type="submission" date="2020-04" db="EMBL/GenBank/DDBJ databases">
        <title>Deep metagenomics examines the oral microbiome during advanced dental caries in children, revealing novel taxa and co-occurrences with host molecules.</title>
        <authorList>
            <person name="Baker J.L."/>
            <person name="Morton J.T."/>
            <person name="Dinis M."/>
            <person name="Alvarez R."/>
            <person name="Tran N.C."/>
            <person name="Knight R."/>
            <person name="Edlund A."/>
        </authorList>
    </citation>
    <scope>NUCLEOTIDE SEQUENCE</scope>
    <source>
        <strain evidence="1">JCVI_30_bin.13</strain>
    </source>
</reference>
<proteinExistence type="predicted"/>
<name>A0A929RMF3_9ACTO</name>
<organism evidence="1 2">
    <name type="scientific">Actinomyces bouchesdurhonensis</name>
    <dbReference type="NCBI Taxonomy" id="1852361"/>
    <lineage>
        <taxon>Bacteria</taxon>
        <taxon>Bacillati</taxon>
        <taxon>Actinomycetota</taxon>
        <taxon>Actinomycetes</taxon>
        <taxon>Actinomycetales</taxon>
        <taxon>Actinomycetaceae</taxon>
        <taxon>Actinomyces</taxon>
    </lineage>
</organism>
<protein>
    <submittedName>
        <fullName evidence="1">Uncharacterized protein</fullName>
    </submittedName>
</protein>
<dbReference type="Proteomes" id="UP000759246">
    <property type="component" value="Unassembled WGS sequence"/>
</dbReference>
<comment type="caution">
    <text evidence="1">The sequence shown here is derived from an EMBL/GenBank/DDBJ whole genome shotgun (WGS) entry which is preliminary data.</text>
</comment>